<dbReference type="AlphaFoldDB" id="A0A2W7C5K7"/>
<protein>
    <submittedName>
        <fullName evidence="1">Uncharacterized protein</fullName>
    </submittedName>
</protein>
<sequence>MRPACKWRPPALPVLADPKVRSAPVLGTRLVWSLRARLGLRLGLTRISAQLCFLASSSFQGQIDHPD</sequence>
<keyword evidence="2" id="KW-1185">Reference proteome</keyword>
<reference evidence="2" key="1">
    <citation type="submission" date="2017-03" db="EMBL/GenBank/DDBJ databases">
        <authorList>
            <person name="Safronova V.I."/>
            <person name="Sazanova A.L."/>
            <person name="Chirak E.R."/>
        </authorList>
    </citation>
    <scope>NUCLEOTIDE SEQUENCE [LARGE SCALE GENOMIC DNA]</scope>
    <source>
        <strain evidence="2">Ach-343</strain>
    </source>
</reference>
<evidence type="ECO:0000313" key="1">
    <source>
        <dbReference type="EMBL" id="PZV38430.1"/>
    </source>
</evidence>
<organism evidence="1 2">
    <name type="scientific">Mesorhizobium kowhaii</name>
    <dbReference type="NCBI Taxonomy" id="1300272"/>
    <lineage>
        <taxon>Bacteria</taxon>
        <taxon>Pseudomonadati</taxon>
        <taxon>Pseudomonadota</taxon>
        <taxon>Alphaproteobacteria</taxon>
        <taxon>Hyphomicrobiales</taxon>
        <taxon>Phyllobacteriaceae</taxon>
        <taxon>Mesorhizobium</taxon>
    </lineage>
</organism>
<accession>A0A2W7C5K7</accession>
<proteinExistence type="predicted"/>
<dbReference type="EMBL" id="MZXV01000027">
    <property type="protein sequence ID" value="PZV38430.1"/>
    <property type="molecule type" value="Genomic_DNA"/>
</dbReference>
<evidence type="ECO:0000313" key="2">
    <source>
        <dbReference type="Proteomes" id="UP000248616"/>
    </source>
</evidence>
<name>A0A2W7C5K7_9HYPH</name>
<gene>
    <name evidence="1" type="ORF">B5V02_12480</name>
</gene>
<comment type="caution">
    <text evidence="1">The sequence shown here is derived from an EMBL/GenBank/DDBJ whole genome shotgun (WGS) entry which is preliminary data.</text>
</comment>
<dbReference type="Proteomes" id="UP000248616">
    <property type="component" value="Unassembled WGS sequence"/>
</dbReference>